<feature type="domain" description="Heparinase II C-terminal" evidence="3">
    <location>
        <begin position="686"/>
        <end position="772"/>
    </location>
</feature>
<proteinExistence type="predicted"/>
<name>A0A1W2APK4_9SPHI</name>
<dbReference type="Pfam" id="PF07940">
    <property type="entry name" value="Hepar_II_III_C"/>
    <property type="match status" value="1"/>
</dbReference>
<dbReference type="Proteomes" id="UP000192678">
    <property type="component" value="Unassembled WGS sequence"/>
</dbReference>
<protein>
    <submittedName>
        <fullName evidence="4">Heparin/heparan-sulfate lyase</fullName>
    </submittedName>
</protein>
<dbReference type="Gene3D" id="2.60.40.2750">
    <property type="match status" value="1"/>
</dbReference>
<dbReference type="Pfam" id="PF18675">
    <property type="entry name" value="HepII_C"/>
    <property type="match status" value="1"/>
</dbReference>
<evidence type="ECO:0000313" key="4">
    <source>
        <dbReference type="EMBL" id="SMC62625.1"/>
    </source>
</evidence>
<dbReference type="InterPro" id="IPR040925">
    <property type="entry name" value="HepII_C"/>
</dbReference>
<accession>A0A1W2APK4</accession>
<dbReference type="STRING" id="475255.SAMN04488101_101823"/>
<keyword evidence="4" id="KW-0456">Lyase</keyword>
<reference evidence="4 5" key="1">
    <citation type="submission" date="2017-04" db="EMBL/GenBank/DDBJ databases">
        <authorList>
            <person name="Afonso C.L."/>
            <person name="Miller P.J."/>
            <person name="Scott M.A."/>
            <person name="Spackman E."/>
            <person name="Goraichik I."/>
            <person name="Dimitrov K.M."/>
            <person name="Suarez D.L."/>
            <person name="Swayne D.E."/>
        </authorList>
    </citation>
    <scope>NUCLEOTIDE SEQUENCE [LARGE SCALE GENOMIC DNA]</scope>
    <source>
        <strain evidence="4 5">DSM 19625</strain>
    </source>
</reference>
<evidence type="ECO:0000256" key="1">
    <source>
        <dbReference type="ARBA" id="ARBA00004196"/>
    </source>
</evidence>
<dbReference type="GO" id="GO:0030313">
    <property type="term" value="C:cell envelope"/>
    <property type="evidence" value="ECO:0007669"/>
    <property type="project" value="UniProtKB-SubCell"/>
</dbReference>
<evidence type="ECO:0000313" key="5">
    <source>
        <dbReference type="Proteomes" id="UP000192678"/>
    </source>
</evidence>
<dbReference type="Gene3D" id="1.50.10.100">
    <property type="entry name" value="Chondroitin AC/alginate lyase"/>
    <property type="match status" value="1"/>
</dbReference>
<dbReference type="InterPro" id="IPR054645">
    <property type="entry name" value="HepB"/>
</dbReference>
<organism evidence="4 5">
    <name type="scientific">Pedobacter nyackensis</name>
    <dbReference type="NCBI Taxonomy" id="475255"/>
    <lineage>
        <taxon>Bacteria</taxon>
        <taxon>Pseudomonadati</taxon>
        <taxon>Bacteroidota</taxon>
        <taxon>Sphingobacteriia</taxon>
        <taxon>Sphingobacteriales</taxon>
        <taxon>Sphingobacteriaceae</taxon>
        <taxon>Pedobacter</taxon>
    </lineage>
</organism>
<dbReference type="EMBL" id="FWYB01000001">
    <property type="protein sequence ID" value="SMC62625.1"/>
    <property type="molecule type" value="Genomic_DNA"/>
</dbReference>
<dbReference type="RefSeq" id="WP_084287361.1">
    <property type="nucleotide sequence ID" value="NZ_FWYB01000001.1"/>
</dbReference>
<comment type="subcellular location">
    <subcellularLocation>
        <location evidence="1">Cell envelope</location>
    </subcellularLocation>
</comment>
<dbReference type="NCBIfam" id="NF045571">
    <property type="entry name" value="HepHepsulflyase"/>
    <property type="match status" value="1"/>
</dbReference>
<dbReference type="OrthoDB" id="9147455at2"/>
<dbReference type="InterPro" id="IPR008929">
    <property type="entry name" value="Chondroitin_lyas"/>
</dbReference>
<dbReference type="SUPFAM" id="SSF48230">
    <property type="entry name" value="Chondroitin AC/alginate lyase"/>
    <property type="match status" value="1"/>
</dbReference>
<dbReference type="Gene3D" id="2.70.98.70">
    <property type="match status" value="1"/>
</dbReference>
<feature type="domain" description="Heparinase II/III-like C-terminal" evidence="2">
    <location>
        <begin position="402"/>
        <end position="462"/>
    </location>
</feature>
<evidence type="ECO:0000259" key="2">
    <source>
        <dbReference type="Pfam" id="PF07940"/>
    </source>
</evidence>
<keyword evidence="5" id="KW-1185">Reference proteome</keyword>
<dbReference type="GO" id="GO:0016829">
    <property type="term" value="F:lyase activity"/>
    <property type="evidence" value="ECO:0007669"/>
    <property type="project" value="UniProtKB-KW"/>
</dbReference>
<dbReference type="AlphaFoldDB" id="A0A1W2APK4"/>
<gene>
    <name evidence="4" type="ORF">SAMN04488101_101823</name>
</gene>
<sequence length="772" mass="87918">MKKQFYLYVMFFVVQLAAFTTKGYAQIQADVIWKEVDGVSMPVPPKVHPRLYLREQHIPDLKNRMNDPELKKVWADMVKMQEDWKPEEIPEVKDFRFYFNQKGLTVKAQLNALNYLITKDPKLGREAITSIIDTLETATFKEAGDISRGIGLFMVSGAIVYDWCYDQLKPEEKTRFVKAFVRLAKMLECGYPPVKDKSIVGHASEWMIMRDLLSVGIAIYDEFPEMYNLAAGRFFSEHLVARNWFYPAHAYHQGMSYLNVRFSNDLFALWILDRMGAGNVFHPGQQFVLYDMIYKRRPDGQILAGGDVDYSRKKTKYYTLPALLAGSYYKDEYLNYEFLKNTKHEAHTKLFEFLWRDTKLGSRKPDDLPLSRYSGSPFGWMIARTGWGAESVIAEMKINEYSFLNHQHHDAGAFQIYYKGPLAIDAGSYTGSSGGYNSAHNKNFFKRTIAHNSLLIYDPKETFRSSGYGGNDQTEFAANDGGQRLPGEGWTAPRELKEMLAGDFKTGKILAQGFGQDSQTPDYTYLKGDITAAYSTKVKEVKRSFLFLNLKDAKVPAAMIVFDKVVSSKSDFKKFWLLHSIEQPEIKGNQVTIKRTKNGDSGMLVNTALLPDVANADIKSVGGKGKDFWVFGTNYTNDPKPGTDEALERGEWRIEITPKKAALEDYYLNVMQIADNKQQNLHKVKRIDGDKVVGVQLADRVVTFSRTSETIDRPFNFSVAGKGIFKFVITDLLPGTWQVLKDGKILHPALSVRSDDGALYFEGTEGTYRFLR</sequence>
<dbReference type="SMR" id="A0A1W2APK4"/>
<dbReference type="InterPro" id="IPR012480">
    <property type="entry name" value="Hepar_II_III_C"/>
</dbReference>
<evidence type="ECO:0000259" key="3">
    <source>
        <dbReference type="Pfam" id="PF18675"/>
    </source>
</evidence>